<dbReference type="PANTHER" id="PTHR35617">
    <property type="entry name" value="PHAGE_INTEGRASE DOMAIN-CONTAINING PROTEIN"/>
    <property type="match status" value="1"/>
</dbReference>
<proteinExistence type="predicted"/>
<reference evidence="1" key="2">
    <citation type="journal article" date="2023" name="Science">
        <title>Genomic signatures of disease resistance in endangered staghorn corals.</title>
        <authorList>
            <person name="Vollmer S.V."/>
            <person name="Selwyn J.D."/>
            <person name="Despard B.A."/>
            <person name="Roesel C.L."/>
        </authorList>
    </citation>
    <scope>NUCLEOTIDE SEQUENCE</scope>
    <source>
        <strain evidence="1">K2</strain>
    </source>
</reference>
<reference evidence="1" key="1">
    <citation type="journal article" date="2023" name="G3 (Bethesda)">
        <title>Whole genome assembly and annotation of the endangered Caribbean coral Acropora cervicornis.</title>
        <authorList>
            <person name="Selwyn J.D."/>
            <person name="Vollmer S.V."/>
        </authorList>
    </citation>
    <scope>NUCLEOTIDE SEQUENCE</scope>
    <source>
        <strain evidence="1">K2</strain>
    </source>
</reference>
<dbReference type="PANTHER" id="PTHR35617:SF3">
    <property type="entry name" value="CORE-BINDING (CB) DOMAIN-CONTAINING PROTEIN"/>
    <property type="match status" value="1"/>
</dbReference>
<organism evidence="1 2">
    <name type="scientific">Acropora cervicornis</name>
    <name type="common">Staghorn coral</name>
    <dbReference type="NCBI Taxonomy" id="6130"/>
    <lineage>
        <taxon>Eukaryota</taxon>
        <taxon>Metazoa</taxon>
        <taxon>Cnidaria</taxon>
        <taxon>Anthozoa</taxon>
        <taxon>Hexacorallia</taxon>
        <taxon>Scleractinia</taxon>
        <taxon>Astrocoeniina</taxon>
        <taxon>Acroporidae</taxon>
        <taxon>Acropora</taxon>
    </lineage>
</organism>
<evidence type="ECO:0000313" key="2">
    <source>
        <dbReference type="Proteomes" id="UP001249851"/>
    </source>
</evidence>
<keyword evidence="2" id="KW-1185">Reference proteome</keyword>
<sequence length="171" mass="19341">MLIALTTVHRCQTLTFLDTSVKFIQRNADCFNIVLTEHLKQDRPGKACGNARLFKYPVKELCVYEKLDHYVRVTKSLRNSTSLFVSYIKPYRAVTSTTIGRWIKSMLGQSGINTELFTAHSTRFASTRKAAATVSMGVIVATAGWTDEPTFRNFYNKPVAVTNQMNLLVHE</sequence>
<accession>A0AAD9UTH5</accession>
<dbReference type="EMBL" id="JARQWQ010000127">
    <property type="protein sequence ID" value="KAK2549376.1"/>
    <property type="molecule type" value="Genomic_DNA"/>
</dbReference>
<dbReference type="GO" id="GO:0003677">
    <property type="term" value="F:DNA binding"/>
    <property type="evidence" value="ECO:0007669"/>
    <property type="project" value="InterPro"/>
</dbReference>
<evidence type="ECO:0008006" key="3">
    <source>
        <dbReference type="Google" id="ProtNLM"/>
    </source>
</evidence>
<dbReference type="SUPFAM" id="SSF56349">
    <property type="entry name" value="DNA breaking-rejoining enzymes"/>
    <property type="match status" value="1"/>
</dbReference>
<protein>
    <recommendedName>
        <fullName evidence="3">Tyr recombinase domain-containing protein</fullName>
    </recommendedName>
</protein>
<comment type="caution">
    <text evidence="1">The sequence shown here is derived from an EMBL/GenBank/DDBJ whole genome shotgun (WGS) entry which is preliminary data.</text>
</comment>
<evidence type="ECO:0000313" key="1">
    <source>
        <dbReference type="EMBL" id="KAK2549376.1"/>
    </source>
</evidence>
<dbReference type="InterPro" id="IPR011010">
    <property type="entry name" value="DNA_brk_join_enz"/>
</dbReference>
<gene>
    <name evidence="1" type="ORF">P5673_030201</name>
</gene>
<dbReference type="Proteomes" id="UP001249851">
    <property type="component" value="Unassembled WGS sequence"/>
</dbReference>
<name>A0AAD9UTH5_ACRCE</name>
<dbReference type="AlphaFoldDB" id="A0AAD9UTH5"/>